<reference evidence="3" key="1">
    <citation type="journal article" date="2020" name="Stud. Mycol.">
        <title>101 Dothideomycetes genomes: a test case for predicting lifestyles and emergence of pathogens.</title>
        <authorList>
            <person name="Haridas S."/>
            <person name="Albert R."/>
            <person name="Binder M."/>
            <person name="Bloem J."/>
            <person name="Labutti K."/>
            <person name="Salamov A."/>
            <person name="Andreopoulos B."/>
            <person name="Baker S."/>
            <person name="Barry K."/>
            <person name="Bills G."/>
            <person name="Bluhm B."/>
            <person name="Cannon C."/>
            <person name="Castanera R."/>
            <person name="Culley D."/>
            <person name="Daum C."/>
            <person name="Ezra D."/>
            <person name="Gonzalez J."/>
            <person name="Henrissat B."/>
            <person name="Kuo A."/>
            <person name="Liang C."/>
            <person name="Lipzen A."/>
            <person name="Lutzoni F."/>
            <person name="Magnuson J."/>
            <person name="Mondo S."/>
            <person name="Nolan M."/>
            <person name="Ohm R."/>
            <person name="Pangilinan J."/>
            <person name="Park H.-J."/>
            <person name="Ramirez L."/>
            <person name="Alfaro M."/>
            <person name="Sun H."/>
            <person name="Tritt A."/>
            <person name="Yoshinaga Y."/>
            <person name="Zwiers L.-H."/>
            <person name="Turgeon B."/>
            <person name="Goodwin S."/>
            <person name="Spatafora J."/>
            <person name="Crous P."/>
            <person name="Grigoriev I."/>
        </authorList>
    </citation>
    <scope>NUCLEOTIDE SEQUENCE</scope>
    <source>
        <strain evidence="3">CBS 121739</strain>
    </source>
</reference>
<dbReference type="OrthoDB" id="10254604at2759"/>
<evidence type="ECO:0000259" key="2">
    <source>
        <dbReference type="Pfam" id="PF13460"/>
    </source>
</evidence>
<name>A0A6A6WDG0_9PEZI</name>
<evidence type="ECO:0000313" key="3">
    <source>
        <dbReference type="EMBL" id="KAF2759141.1"/>
    </source>
</evidence>
<proteinExistence type="inferred from homology"/>
<dbReference type="RefSeq" id="XP_033601592.1">
    <property type="nucleotide sequence ID" value="XM_033749027.1"/>
</dbReference>
<evidence type="ECO:0000313" key="4">
    <source>
        <dbReference type="Proteomes" id="UP000799437"/>
    </source>
</evidence>
<protein>
    <submittedName>
        <fullName evidence="3">NAD dependent epimerase/dehydratase</fullName>
    </submittedName>
</protein>
<evidence type="ECO:0000256" key="1">
    <source>
        <dbReference type="ARBA" id="ARBA00038376"/>
    </source>
</evidence>
<dbReference type="Gene3D" id="3.40.50.720">
    <property type="entry name" value="NAD(P)-binding Rossmann-like Domain"/>
    <property type="match status" value="1"/>
</dbReference>
<dbReference type="InterPro" id="IPR036291">
    <property type="entry name" value="NAD(P)-bd_dom_sf"/>
</dbReference>
<sequence>MTSQRVLLLGGHGAIAQLMTPLFLRRSWSVTSVIRSADQIPTIRALGNGQPGTIDVLIESLDDVKTQAAAQSVIDKVQPNYIVWAAGAGGKGGAERTFAVDRDAATHYIRAAAASPGVSKFLMISYIGSRRGRAAWWSDESYKAVQEVNDGALANYHVAKLAADEVLVAAAKERGSEFAGICLRPGTLKEGSATGKILLGKTPGRGEVRRSDVAEVAVRLLEQDGVGTRWLDLVAGDEGIDQAIARVVKEGLDCYDGEG</sequence>
<dbReference type="Pfam" id="PF13460">
    <property type="entry name" value="NAD_binding_10"/>
    <property type="match status" value="1"/>
</dbReference>
<dbReference type="Proteomes" id="UP000799437">
    <property type="component" value="Unassembled WGS sequence"/>
</dbReference>
<dbReference type="GeneID" id="54490081"/>
<accession>A0A6A6WDG0</accession>
<keyword evidence="4" id="KW-1185">Reference proteome</keyword>
<dbReference type="AlphaFoldDB" id="A0A6A6WDG0"/>
<dbReference type="PANTHER" id="PTHR15020:SF50">
    <property type="entry name" value="UPF0659 PROTEIN YMR090W"/>
    <property type="match status" value="1"/>
</dbReference>
<dbReference type="SUPFAM" id="SSF51735">
    <property type="entry name" value="NAD(P)-binding Rossmann-fold domains"/>
    <property type="match status" value="1"/>
</dbReference>
<dbReference type="PANTHER" id="PTHR15020">
    <property type="entry name" value="FLAVIN REDUCTASE-RELATED"/>
    <property type="match status" value="1"/>
</dbReference>
<gene>
    <name evidence="3" type="ORF">EJ05DRAFT_531433</name>
</gene>
<comment type="similarity">
    <text evidence="1">Belongs to the avfA family.</text>
</comment>
<dbReference type="InterPro" id="IPR016040">
    <property type="entry name" value="NAD(P)-bd_dom"/>
</dbReference>
<organism evidence="3 4">
    <name type="scientific">Pseudovirgaria hyperparasitica</name>
    <dbReference type="NCBI Taxonomy" id="470096"/>
    <lineage>
        <taxon>Eukaryota</taxon>
        <taxon>Fungi</taxon>
        <taxon>Dikarya</taxon>
        <taxon>Ascomycota</taxon>
        <taxon>Pezizomycotina</taxon>
        <taxon>Dothideomycetes</taxon>
        <taxon>Dothideomycetes incertae sedis</taxon>
        <taxon>Acrospermales</taxon>
        <taxon>Acrospermaceae</taxon>
        <taxon>Pseudovirgaria</taxon>
    </lineage>
</organism>
<feature type="domain" description="NAD(P)-binding" evidence="2">
    <location>
        <begin position="10"/>
        <end position="223"/>
    </location>
</feature>
<dbReference type="EMBL" id="ML996570">
    <property type="protein sequence ID" value="KAF2759141.1"/>
    <property type="molecule type" value="Genomic_DNA"/>
</dbReference>